<keyword evidence="1" id="KW-1133">Transmembrane helix</keyword>
<evidence type="ECO:0000256" key="1">
    <source>
        <dbReference type="SAM" id="Phobius"/>
    </source>
</evidence>
<dbReference type="AlphaFoldDB" id="A0A1H6S4D7"/>
<feature type="transmembrane region" description="Helical" evidence="1">
    <location>
        <begin position="165"/>
        <end position="188"/>
    </location>
</feature>
<dbReference type="PANTHER" id="PTHR36927">
    <property type="entry name" value="BLR4337 PROTEIN"/>
    <property type="match status" value="1"/>
</dbReference>
<evidence type="ECO:0000313" key="3">
    <source>
        <dbReference type="EMBL" id="SEI58880.1"/>
    </source>
</evidence>
<feature type="transmembrane region" description="Helical" evidence="1">
    <location>
        <begin position="89"/>
        <end position="107"/>
    </location>
</feature>
<feature type="domain" description="Acyltransferase 3" evidence="2">
    <location>
        <begin position="4"/>
        <end position="336"/>
    </location>
</feature>
<protein>
    <submittedName>
        <fullName evidence="3">Fucose 4-O-acetylase</fullName>
    </submittedName>
</protein>
<feature type="transmembrane region" description="Helical" evidence="1">
    <location>
        <begin position="9"/>
        <end position="28"/>
    </location>
</feature>
<proteinExistence type="predicted"/>
<name>A0A1H6S4D7_9FIRM</name>
<dbReference type="GO" id="GO:0016747">
    <property type="term" value="F:acyltransferase activity, transferring groups other than amino-acyl groups"/>
    <property type="evidence" value="ECO:0007669"/>
    <property type="project" value="InterPro"/>
</dbReference>
<feature type="transmembrane region" description="Helical" evidence="1">
    <location>
        <begin position="127"/>
        <end position="153"/>
    </location>
</feature>
<reference evidence="4" key="1">
    <citation type="submission" date="2016-10" db="EMBL/GenBank/DDBJ databases">
        <authorList>
            <person name="Varghese N."/>
        </authorList>
    </citation>
    <scope>NUCLEOTIDE SEQUENCE [LARGE SCALE GENOMIC DNA]</scope>
    <source>
        <strain evidence="4">DSM 20406</strain>
    </source>
</reference>
<evidence type="ECO:0000259" key="2">
    <source>
        <dbReference type="Pfam" id="PF01757"/>
    </source>
</evidence>
<organism evidence="3 4">
    <name type="scientific">Sharpea azabuensis</name>
    <dbReference type="NCBI Taxonomy" id="322505"/>
    <lineage>
        <taxon>Bacteria</taxon>
        <taxon>Bacillati</taxon>
        <taxon>Bacillota</taxon>
        <taxon>Erysipelotrichia</taxon>
        <taxon>Erysipelotrichales</taxon>
        <taxon>Coprobacillaceae</taxon>
        <taxon>Sharpea</taxon>
    </lineage>
</organism>
<dbReference type="InterPro" id="IPR050623">
    <property type="entry name" value="Glucan_succinyl_AcylTrfase"/>
</dbReference>
<dbReference type="RefSeq" id="WP_074731460.1">
    <property type="nucleotide sequence ID" value="NZ_FNYK01000011.1"/>
</dbReference>
<gene>
    <name evidence="3" type="ORF">SAMN04487834_10118</name>
</gene>
<sequence length="362" mass="41006">MRKYYLDNIRWVTVVLVVIYHVIYMYNGEGILGGVGKITSLDMQYYDIFLYAVYPWFMLLLFLVSGICSRYYLDSHTAKEFAKNRTRKLLIPSTVGLFVFQFIQGYVSMSISDAFDSMHEVPAVIKYFIMVLSGTGVLWYIQLLWLFSMVLLLVRKIDKDRLWKLGGKANLIAILLMALVIWGAAQILNTPVVVVYRFGYYGAAFLLGYFVFSHDEVIATLKKYFVLLLVLGVGVGTAFCSMYFGDNYAEAPINRSILFTVFGWLASMAILSGAAKYADKQNAFTIWMSKNNFGLYVFHYLGISTAALLLGKPGNLPTTMIYIISLIAGFVVAYALNAVISRIPFFRWAVLGIKKERKNDVS</sequence>
<dbReference type="InterPro" id="IPR002656">
    <property type="entry name" value="Acyl_transf_3_dom"/>
</dbReference>
<dbReference type="Pfam" id="PF01757">
    <property type="entry name" value="Acyl_transf_3"/>
    <property type="match status" value="1"/>
</dbReference>
<dbReference type="OrthoDB" id="5446016at2"/>
<dbReference type="STRING" id="322505.SAMN04487836_1506"/>
<dbReference type="EMBL" id="FNYK01000011">
    <property type="protein sequence ID" value="SEI58880.1"/>
    <property type="molecule type" value="Genomic_DNA"/>
</dbReference>
<evidence type="ECO:0000313" key="4">
    <source>
        <dbReference type="Proteomes" id="UP000183028"/>
    </source>
</evidence>
<accession>A0A1H6S4D7</accession>
<feature type="transmembrane region" description="Helical" evidence="1">
    <location>
        <begin position="48"/>
        <end position="68"/>
    </location>
</feature>
<keyword evidence="1" id="KW-0472">Membrane</keyword>
<keyword evidence="4" id="KW-1185">Reference proteome</keyword>
<feature type="transmembrane region" description="Helical" evidence="1">
    <location>
        <begin position="256"/>
        <end position="275"/>
    </location>
</feature>
<feature type="transmembrane region" description="Helical" evidence="1">
    <location>
        <begin position="320"/>
        <end position="340"/>
    </location>
</feature>
<dbReference type="Proteomes" id="UP000183028">
    <property type="component" value="Unassembled WGS sequence"/>
</dbReference>
<dbReference type="PANTHER" id="PTHR36927:SF1">
    <property type="entry name" value="MDO-LIKE PROTEIN"/>
    <property type="match status" value="1"/>
</dbReference>
<feature type="transmembrane region" description="Helical" evidence="1">
    <location>
        <begin position="194"/>
        <end position="212"/>
    </location>
</feature>
<feature type="transmembrane region" description="Helical" evidence="1">
    <location>
        <begin position="295"/>
        <end position="314"/>
    </location>
</feature>
<keyword evidence="1" id="KW-0812">Transmembrane</keyword>
<feature type="transmembrane region" description="Helical" evidence="1">
    <location>
        <begin position="224"/>
        <end position="244"/>
    </location>
</feature>